<dbReference type="AlphaFoldDB" id="A0A199UF83"/>
<sequence length="65" mass="7180">MSTSMCGANITFHPHEFLGPFYLHCNLSTMGQKLVFFFSPSLPSNLQVLLGFSILVGSSTWVDLL</sequence>
<comment type="caution">
    <text evidence="1">The sequence shown here is derived from an EMBL/GenBank/DDBJ whole genome shotgun (WGS) entry which is preliminary data.</text>
</comment>
<accession>A0A199UF83</accession>
<proteinExistence type="predicted"/>
<dbReference type="EMBL" id="LSRQ01008363">
    <property type="protein sequence ID" value="OAY63225.1"/>
    <property type="molecule type" value="Genomic_DNA"/>
</dbReference>
<protein>
    <submittedName>
        <fullName evidence="1">Uncharacterized protein</fullName>
    </submittedName>
</protein>
<organism evidence="1 2">
    <name type="scientific">Ananas comosus</name>
    <name type="common">Pineapple</name>
    <name type="synonym">Ananas ananas</name>
    <dbReference type="NCBI Taxonomy" id="4615"/>
    <lineage>
        <taxon>Eukaryota</taxon>
        <taxon>Viridiplantae</taxon>
        <taxon>Streptophyta</taxon>
        <taxon>Embryophyta</taxon>
        <taxon>Tracheophyta</taxon>
        <taxon>Spermatophyta</taxon>
        <taxon>Magnoliopsida</taxon>
        <taxon>Liliopsida</taxon>
        <taxon>Poales</taxon>
        <taxon>Bromeliaceae</taxon>
        <taxon>Bromelioideae</taxon>
        <taxon>Ananas</taxon>
    </lineage>
</organism>
<feature type="non-terminal residue" evidence="1">
    <location>
        <position position="65"/>
    </location>
</feature>
<gene>
    <name evidence="1" type="ORF">ACMD2_20504</name>
</gene>
<reference evidence="1 2" key="1">
    <citation type="journal article" date="2016" name="DNA Res.">
        <title>The draft genome of MD-2 pineapple using hybrid error correction of long reads.</title>
        <authorList>
            <person name="Redwan R.M."/>
            <person name="Saidin A."/>
            <person name="Kumar S.V."/>
        </authorList>
    </citation>
    <scope>NUCLEOTIDE SEQUENCE [LARGE SCALE GENOMIC DNA]</scope>
    <source>
        <strain evidence="2">cv. MD2</strain>
        <tissue evidence="1">Leaf</tissue>
    </source>
</reference>
<dbReference type="Proteomes" id="UP000092600">
    <property type="component" value="Unassembled WGS sequence"/>
</dbReference>
<evidence type="ECO:0000313" key="1">
    <source>
        <dbReference type="EMBL" id="OAY63225.1"/>
    </source>
</evidence>
<evidence type="ECO:0000313" key="2">
    <source>
        <dbReference type="Proteomes" id="UP000092600"/>
    </source>
</evidence>
<name>A0A199UF83_ANACO</name>